<feature type="compositionally biased region" description="Acidic residues" evidence="2">
    <location>
        <begin position="45"/>
        <end position="58"/>
    </location>
</feature>
<feature type="region of interest" description="Disordered" evidence="2">
    <location>
        <begin position="40"/>
        <end position="60"/>
    </location>
</feature>
<comment type="cofactor">
    <cofactor evidence="1">
        <name>Zn(2+)</name>
        <dbReference type="ChEBI" id="CHEBI:29105"/>
    </cofactor>
</comment>
<dbReference type="InterPro" id="IPR004387">
    <property type="entry name" value="Pept_M50_Zn"/>
</dbReference>
<keyword evidence="3" id="KW-1133">Transmembrane helix</keyword>
<gene>
    <name evidence="4" type="primary">P0605D08.20</name>
</gene>
<dbReference type="PANTHER" id="PTHR42837">
    <property type="entry name" value="REGULATOR OF SIGMA-E PROTEASE RSEP"/>
    <property type="match status" value="1"/>
</dbReference>
<evidence type="ECO:0000256" key="2">
    <source>
        <dbReference type="SAM" id="MobiDB-lite"/>
    </source>
</evidence>
<feature type="region of interest" description="Disordered" evidence="2">
    <location>
        <begin position="1"/>
        <end position="23"/>
    </location>
</feature>
<evidence type="ECO:0000256" key="3">
    <source>
        <dbReference type="SAM" id="Phobius"/>
    </source>
</evidence>
<dbReference type="GO" id="GO:0016020">
    <property type="term" value="C:membrane"/>
    <property type="evidence" value="ECO:0007669"/>
    <property type="project" value="InterPro"/>
</dbReference>
<reference evidence="5" key="1">
    <citation type="journal article" date="2005" name="Nature">
        <title>The map-based sequence of the rice genome.</title>
        <authorList>
            <consortium name="International rice genome sequencing project (IRGSP)"/>
            <person name="Matsumoto T."/>
            <person name="Wu J."/>
            <person name="Kanamori H."/>
            <person name="Katayose Y."/>
            <person name="Fujisawa M."/>
            <person name="Namiki N."/>
            <person name="Mizuno H."/>
            <person name="Yamamoto K."/>
            <person name="Antonio B.A."/>
            <person name="Baba T."/>
            <person name="Sakata K."/>
            <person name="Nagamura Y."/>
            <person name="Aoki H."/>
            <person name="Arikawa K."/>
            <person name="Arita K."/>
            <person name="Bito T."/>
            <person name="Chiden Y."/>
            <person name="Fujitsuka N."/>
            <person name="Fukunaka R."/>
            <person name="Hamada M."/>
            <person name="Harada C."/>
            <person name="Hayashi A."/>
            <person name="Hijishita S."/>
            <person name="Honda M."/>
            <person name="Hosokawa S."/>
            <person name="Ichikawa Y."/>
            <person name="Idonuma A."/>
            <person name="Iijima M."/>
            <person name="Ikeda M."/>
            <person name="Ikeno M."/>
            <person name="Ito K."/>
            <person name="Ito S."/>
            <person name="Ito T."/>
            <person name="Ito Y."/>
            <person name="Ito Y."/>
            <person name="Iwabuchi A."/>
            <person name="Kamiya K."/>
            <person name="Karasawa W."/>
            <person name="Kurita K."/>
            <person name="Katagiri S."/>
            <person name="Kikuta A."/>
            <person name="Kobayashi H."/>
            <person name="Kobayashi N."/>
            <person name="Machita K."/>
            <person name="Maehara T."/>
            <person name="Masukawa M."/>
            <person name="Mizubayashi T."/>
            <person name="Mukai Y."/>
            <person name="Nagasaki H."/>
            <person name="Nagata Y."/>
            <person name="Naito S."/>
            <person name="Nakashima M."/>
            <person name="Nakama Y."/>
            <person name="Nakamichi Y."/>
            <person name="Nakamura M."/>
            <person name="Meguro A."/>
            <person name="Negishi M."/>
            <person name="Ohta I."/>
            <person name="Ohta T."/>
            <person name="Okamoto M."/>
            <person name="Ono N."/>
            <person name="Saji S."/>
            <person name="Sakaguchi M."/>
            <person name="Sakai K."/>
            <person name="Shibata M."/>
            <person name="Shimokawa T."/>
            <person name="Song J."/>
            <person name="Takazaki Y."/>
            <person name="Terasawa K."/>
            <person name="Tsugane M."/>
            <person name="Tsuji K."/>
            <person name="Ueda S."/>
            <person name="Waki K."/>
            <person name="Yamagata H."/>
            <person name="Yamamoto M."/>
            <person name="Yamamoto S."/>
            <person name="Yamane H."/>
            <person name="Yoshiki S."/>
            <person name="Yoshihara R."/>
            <person name="Yukawa K."/>
            <person name="Zhong H."/>
            <person name="Yano M."/>
            <person name="Yuan Q."/>
            <person name="Ouyang S."/>
            <person name="Liu J."/>
            <person name="Jones K.M."/>
            <person name="Gansberger K."/>
            <person name="Moffat K."/>
            <person name="Hill J."/>
            <person name="Bera J."/>
            <person name="Fadrosh D."/>
            <person name="Jin S."/>
            <person name="Johri S."/>
            <person name="Kim M."/>
            <person name="Overton L."/>
            <person name="Reardon M."/>
            <person name="Tsitrin T."/>
            <person name="Vuong H."/>
            <person name="Weaver B."/>
            <person name="Ciecko A."/>
            <person name="Tallon L."/>
            <person name="Jackson J."/>
            <person name="Pai G."/>
            <person name="Aken S.V."/>
            <person name="Utterback T."/>
            <person name="Reidmuller S."/>
            <person name="Feldblyum T."/>
            <person name="Hsiao J."/>
            <person name="Zismann V."/>
            <person name="Iobst S."/>
            <person name="de Vazeille A.R."/>
            <person name="Buell C.R."/>
            <person name="Ying K."/>
            <person name="Li Y."/>
            <person name="Lu T."/>
            <person name="Huang Y."/>
            <person name="Zhao Q."/>
            <person name="Feng Q."/>
            <person name="Zhang L."/>
            <person name="Zhu J."/>
            <person name="Weng Q."/>
            <person name="Mu J."/>
            <person name="Lu Y."/>
            <person name="Fan D."/>
            <person name="Liu Y."/>
            <person name="Guan J."/>
            <person name="Zhang Y."/>
            <person name="Yu S."/>
            <person name="Liu X."/>
            <person name="Zhang Y."/>
            <person name="Hong G."/>
            <person name="Han B."/>
            <person name="Choisne N."/>
            <person name="Demange N."/>
            <person name="Orjeda G."/>
            <person name="Samain S."/>
            <person name="Cattolico L."/>
            <person name="Pelletier E."/>
            <person name="Couloux A."/>
            <person name="Segurens B."/>
            <person name="Wincker P."/>
            <person name="D'Hont A."/>
            <person name="Scarpelli C."/>
            <person name="Weissenbach J."/>
            <person name="Salanoubat M."/>
            <person name="Quetier F."/>
            <person name="Yu Y."/>
            <person name="Kim H.R."/>
            <person name="Rambo T."/>
            <person name="Currie J."/>
            <person name="Collura K."/>
            <person name="Luo M."/>
            <person name="Yang T."/>
            <person name="Ammiraju J.S.S."/>
            <person name="Engler F."/>
            <person name="Soderlund C."/>
            <person name="Wing R.A."/>
            <person name="Palmer L.E."/>
            <person name="de la Bastide M."/>
            <person name="Spiegel L."/>
            <person name="Nascimento L."/>
            <person name="Zutavern T."/>
            <person name="O'Shaughnessy A."/>
            <person name="Dike S."/>
            <person name="Dedhia N."/>
            <person name="Preston R."/>
            <person name="Balija V."/>
            <person name="McCombie W.R."/>
            <person name="Chow T."/>
            <person name="Chen H."/>
            <person name="Chung M."/>
            <person name="Chen C."/>
            <person name="Shaw J."/>
            <person name="Wu H."/>
            <person name="Hsiao K."/>
            <person name="Chao Y."/>
            <person name="Chu M."/>
            <person name="Cheng C."/>
            <person name="Hour A."/>
            <person name="Lee P."/>
            <person name="Lin S."/>
            <person name="Lin Y."/>
            <person name="Liou J."/>
            <person name="Liu S."/>
            <person name="Hsing Y."/>
            <person name="Raghuvanshi S."/>
            <person name="Mohanty A."/>
            <person name="Bharti A.K."/>
            <person name="Gaur A."/>
            <person name="Gupta V."/>
            <person name="Kumar D."/>
            <person name="Ravi V."/>
            <person name="Vij S."/>
            <person name="Kapur A."/>
            <person name="Khurana P."/>
            <person name="Khurana P."/>
            <person name="Khurana J.P."/>
            <person name="Tyagi A.K."/>
            <person name="Gaikwad K."/>
            <person name="Singh A."/>
            <person name="Dalal V."/>
            <person name="Srivastava S."/>
            <person name="Dixit A."/>
            <person name="Pal A.K."/>
            <person name="Ghazi I.A."/>
            <person name="Yadav M."/>
            <person name="Pandit A."/>
            <person name="Bhargava A."/>
            <person name="Sureshbabu K."/>
            <person name="Batra K."/>
            <person name="Sharma T.R."/>
            <person name="Mohapatra T."/>
            <person name="Singh N.K."/>
            <person name="Messing J."/>
            <person name="Nelson A.B."/>
            <person name="Fuks G."/>
            <person name="Kavchok S."/>
            <person name="Keizer G."/>
            <person name="Linton E."/>
            <person name="Llaca V."/>
            <person name="Song R."/>
            <person name="Tanyolac B."/>
            <person name="Young S."/>
            <person name="Ho-Il K."/>
            <person name="Hahn J.H."/>
            <person name="Sangsakoo G."/>
            <person name="Vanavichit A."/>
            <person name="de Mattos Luiz.A.T."/>
            <person name="Zimmer P.D."/>
            <person name="Malone G."/>
            <person name="Dellagostin O."/>
            <person name="de Oliveira A.C."/>
            <person name="Bevan M."/>
            <person name="Bancroft I."/>
            <person name="Minx P."/>
            <person name="Cordum H."/>
            <person name="Wilson R."/>
            <person name="Cheng Z."/>
            <person name="Jin W."/>
            <person name="Jiang J."/>
            <person name="Leong S.A."/>
            <person name="Iwama H."/>
            <person name="Gojobori T."/>
            <person name="Itoh T."/>
            <person name="Niimura Y."/>
            <person name="Fujii Y."/>
            <person name="Habara T."/>
            <person name="Sakai H."/>
            <person name="Sato Y."/>
            <person name="Wilson G."/>
            <person name="Kumar K."/>
            <person name="McCouch S."/>
            <person name="Juretic N."/>
            <person name="Hoen D."/>
            <person name="Wright S."/>
            <person name="Bruskiewich R."/>
            <person name="Bureau T."/>
            <person name="Miyao A."/>
            <person name="Hirochika H."/>
            <person name="Nishikawa T."/>
            <person name="Kadowaki K."/>
            <person name="Sugiura M."/>
            <person name="Burr B."/>
            <person name="Sasaki T."/>
        </authorList>
    </citation>
    <scope>NUCLEOTIDE SEQUENCE [LARGE SCALE GENOMIC DNA]</scope>
    <source>
        <strain evidence="5">cv. Nipponbare</strain>
    </source>
</reference>
<feature type="compositionally biased region" description="Basic residues" evidence="2">
    <location>
        <begin position="1"/>
        <end position="11"/>
    </location>
</feature>
<keyword evidence="3" id="KW-0812">Transmembrane</keyword>
<evidence type="ECO:0000313" key="5">
    <source>
        <dbReference type="Proteomes" id="UP000000763"/>
    </source>
</evidence>
<protein>
    <submittedName>
        <fullName evidence="4">Uncharacterized protein</fullName>
    </submittedName>
</protein>
<accession>Q6ESF5</accession>
<dbReference type="PANTHER" id="PTHR42837:SF2">
    <property type="entry name" value="MEMBRANE METALLOPROTEASE ARASP2, CHLOROPLASTIC-RELATED"/>
    <property type="match status" value="1"/>
</dbReference>
<feature type="region of interest" description="Disordered" evidence="2">
    <location>
        <begin position="127"/>
        <end position="147"/>
    </location>
</feature>
<dbReference type="AlphaFoldDB" id="Q6ESF5"/>
<dbReference type="Proteomes" id="UP000000763">
    <property type="component" value="Chromosome 2"/>
</dbReference>
<organism evidence="4 5">
    <name type="scientific">Oryza sativa subsp. japonica</name>
    <name type="common">Rice</name>
    <dbReference type="NCBI Taxonomy" id="39947"/>
    <lineage>
        <taxon>Eukaryota</taxon>
        <taxon>Viridiplantae</taxon>
        <taxon>Streptophyta</taxon>
        <taxon>Embryophyta</taxon>
        <taxon>Tracheophyta</taxon>
        <taxon>Spermatophyta</taxon>
        <taxon>Magnoliopsida</taxon>
        <taxon>Liliopsida</taxon>
        <taxon>Poales</taxon>
        <taxon>Poaceae</taxon>
        <taxon>BOP clade</taxon>
        <taxon>Oryzoideae</taxon>
        <taxon>Oryzeae</taxon>
        <taxon>Oryzinae</taxon>
        <taxon>Oryza</taxon>
        <taxon>Oryza sativa</taxon>
    </lineage>
</organism>
<evidence type="ECO:0000313" key="4">
    <source>
        <dbReference type="EMBL" id="BAD28415.1"/>
    </source>
</evidence>
<evidence type="ECO:0000256" key="1">
    <source>
        <dbReference type="ARBA" id="ARBA00001947"/>
    </source>
</evidence>
<keyword evidence="3" id="KW-0472">Membrane</keyword>
<name>Q6ESF5_ORYSJ</name>
<dbReference type="GO" id="GO:0004222">
    <property type="term" value="F:metalloendopeptidase activity"/>
    <property type="evidence" value="ECO:0007669"/>
    <property type="project" value="InterPro"/>
</dbReference>
<proteinExistence type="predicted"/>
<dbReference type="GO" id="GO:0006508">
    <property type="term" value="P:proteolysis"/>
    <property type="evidence" value="ECO:0007669"/>
    <property type="project" value="InterPro"/>
</dbReference>
<reference evidence="5" key="2">
    <citation type="journal article" date="2008" name="Nucleic Acids Res.">
        <title>The rice annotation project database (RAP-DB): 2008 update.</title>
        <authorList>
            <consortium name="The rice annotation project (RAP)"/>
        </authorList>
    </citation>
    <scope>GENOME REANNOTATION</scope>
    <source>
        <strain evidence="5">cv. Nipponbare</strain>
    </source>
</reference>
<dbReference type="EMBL" id="AP005110">
    <property type="protein sequence ID" value="BAD28415.1"/>
    <property type="molecule type" value="Genomic_DNA"/>
</dbReference>
<feature type="transmembrane region" description="Helical" evidence="3">
    <location>
        <begin position="70"/>
        <end position="89"/>
    </location>
</feature>
<sequence>MRRQGRFGGQRRRGDPPSDLLASVESVASATSRSIHVSKFSVGFPDDDPDSDFSPDDPDLLRNRPVPDRLLVVSAGVAANLLFAFLIVYTQALIVGVPVQAQLPGILVSEVIPGSAAAGRPRCRTAGCWREERGDGEREEEEDEGSE</sequence>
<feature type="compositionally biased region" description="Acidic residues" evidence="2">
    <location>
        <begin position="137"/>
        <end position="147"/>
    </location>
</feature>